<evidence type="ECO:0000259" key="5">
    <source>
        <dbReference type="PROSITE" id="PS00662"/>
    </source>
</evidence>
<protein>
    <submittedName>
        <fullName evidence="6">Flp pilus assembly complex ATPase component TadA</fullName>
    </submittedName>
</protein>
<dbReference type="SUPFAM" id="SSF160246">
    <property type="entry name" value="EspE N-terminal domain-like"/>
    <property type="match status" value="1"/>
</dbReference>
<feature type="compositionally biased region" description="Low complexity" evidence="4">
    <location>
        <begin position="1"/>
        <end position="17"/>
    </location>
</feature>
<dbReference type="InterPro" id="IPR007831">
    <property type="entry name" value="T2SS_GspE_N"/>
</dbReference>
<name>A0A7M2X2R9_9BACT</name>
<organism evidence="6 7">
    <name type="scientific">Humisphaera borealis</name>
    <dbReference type="NCBI Taxonomy" id="2807512"/>
    <lineage>
        <taxon>Bacteria</taxon>
        <taxon>Pseudomonadati</taxon>
        <taxon>Planctomycetota</taxon>
        <taxon>Phycisphaerae</taxon>
        <taxon>Tepidisphaerales</taxon>
        <taxon>Tepidisphaeraceae</taxon>
        <taxon>Humisphaera</taxon>
    </lineage>
</organism>
<evidence type="ECO:0000256" key="3">
    <source>
        <dbReference type="ARBA" id="ARBA00022840"/>
    </source>
</evidence>
<dbReference type="InterPro" id="IPR001482">
    <property type="entry name" value="T2SS/T4SS_dom"/>
</dbReference>
<sequence length="622" mass="67249">MSQSAPQSSPVTPASAAAGGGAPSPGTPGRRVRLGEALVLEGVLTQEQLARALAQQKNSGRLLGEMLVEQNVISGAHLVQVLARTLGVKGVQLRHGLIDPTLFKLFGAEEAERLLAIPMFKVHGTLTVAMTDPQNLPKIDRIRQLTNCRVRTVLAIEANIKEFIKKYAAGETSIDAFLTSLSEQDVEVVDRESVDEGPTTDLDKMVAGSPIINLVNVALLTAIRDKASDIHIEPDKKGSRIRYRIDGVLRDLMKPPAGMHAAIVSRIKVIGKMDVAEKRLPQEGRVHIVAEGREIDLRVSSMPTLLGEKLVLRILDKANLKVRLDELGFRPEALASFRRMLEKPHGLVLVTGPTGSGKTTTLYSALDLVRSPELNIVTIEDPVEYQLDLVNQTHVHDQIGLSFAKALRSILRQDPDVIMVGEIRDQETAHVAVQAALTGHLVLATLHTNDAVGAVARLLDMGIEPYLLSSALNGVVAQRLARSICPSCATKYYPSEKELADAGLADKVGRAFRKGGGCQSCHDSGFQSRFGVYEVMEVTPELRRMVHKACPSHELRAEFRKWGGRTLREEGVAAALDGQSSLEEVLRVTTNEDADAHEEGAAKDKIAKDAATAAAAVLKEAA</sequence>
<feature type="region of interest" description="Disordered" evidence="4">
    <location>
        <begin position="1"/>
        <end position="31"/>
    </location>
</feature>
<dbReference type="GO" id="GO:0005886">
    <property type="term" value="C:plasma membrane"/>
    <property type="evidence" value="ECO:0007669"/>
    <property type="project" value="TreeGrafter"/>
</dbReference>
<dbReference type="SMART" id="SM00382">
    <property type="entry name" value="AAA"/>
    <property type="match status" value="1"/>
</dbReference>
<reference evidence="6 7" key="1">
    <citation type="submission" date="2020-10" db="EMBL/GenBank/DDBJ databases">
        <title>Wide distribution of Phycisphaera-like planctomycetes from WD2101 soil group in peatlands and genome analysis of the first cultivated representative.</title>
        <authorList>
            <person name="Dedysh S.N."/>
            <person name="Beletsky A.V."/>
            <person name="Ivanova A."/>
            <person name="Kulichevskaya I.S."/>
            <person name="Suzina N.E."/>
            <person name="Philippov D.A."/>
            <person name="Rakitin A.L."/>
            <person name="Mardanov A.V."/>
            <person name="Ravin N.V."/>
        </authorList>
    </citation>
    <scope>NUCLEOTIDE SEQUENCE [LARGE SCALE GENOMIC DNA]</scope>
    <source>
        <strain evidence="6 7">M1803</strain>
    </source>
</reference>
<dbReference type="Proteomes" id="UP000593765">
    <property type="component" value="Chromosome"/>
</dbReference>
<accession>A0A7M2X2R9</accession>
<dbReference type="Pfam" id="PF00437">
    <property type="entry name" value="T2SSE"/>
    <property type="match status" value="1"/>
</dbReference>
<dbReference type="PANTHER" id="PTHR30258:SF2">
    <property type="entry name" value="COMG OPERON PROTEIN 1"/>
    <property type="match status" value="1"/>
</dbReference>
<dbReference type="KEGG" id="hbs:IPV69_12115"/>
<feature type="domain" description="Bacterial type II secretion system protein E" evidence="5">
    <location>
        <begin position="411"/>
        <end position="425"/>
    </location>
</feature>
<dbReference type="Gene3D" id="3.30.300.160">
    <property type="entry name" value="Type II secretion system, protein E, N-terminal domain"/>
    <property type="match status" value="1"/>
</dbReference>
<dbReference type="GO" id="GO:0016887">
    <property type="term" value="F:ATP hydrolysis activity"/>
    <property type="evidence" value="ECO:0007669"/>
    <property type="project" value="TreeGrafter"/>
</dbReference>
<keyword evidence="7" id="KW-1185">Reference proteome</keyword>
<dbReference type="RefSeq" id="WP_206295375.1">
    <property type="nucleotide sequence ID" value="NZ_CP063458.1"/>
</dbReference>
<dbReference type="EMBL" id="CP063458">
    <property type="protein sequence ID" value="QOV92048.1"/>
    <property type="molecule type" value="Genomic_DNA"/>
</dbReference>
<dbReference type="Gene3D" id="3.40.50.300">
    <property type="entry name" value="P-loop containing nucleotide triphosphate hydrolases"/>
    <property type="match status" value="1"/>
</dbReference>
<evidence type="ECO:0000256" key="4">
    <source>
        <dbReference type="SAM" id="MobiDB-lite"/>
    </source>
</evidence>
<dbReference type="GO" id="GO:0005524">
    <property type="term" value="F:ATP binding"/>
    <property type="evidence" value="ECO:0007669"/>
    <property type="project" value="UniProtKB-KW"/>
</dbReference>
<dbReference type="InterPro" id="IPR027417">
    <property type="entry name" value="P-loop_NTPase"/>
</dbReference>
<dbReference type="AlphaFoldDB" id="A0A7M2X2R9"/>
<dbReference type="FunFam" id="3.40.50.300:FF:000398">
    <property type="entry name" value="Type IV pilus assembly ATPase PilB"/>
    <property type="match status" value="1"/>
</dbReference>
<dbReference type="Gene3D" id="3.30.450.90">
    <property type="match status" value="1"/>
</dbReference>
<proteinExistence type="inferred from homology"/>
<dbReference type="SUPFAM" id="SSF52540">
    <property type="entry name" value="P-loop containing nucleoside triphosphate hydrolases"/>
    <property type="match status" value="1"/>
</dbReference>
<dbReference type="InterPro" id="IPR037257">
    <property type="entry name" value="T2SS_E_N_sf"/>
</dbReference>
<dbReference type="CDD" id="cd01129">
    <property type="entry name" value="PulE-GspE-like"/>
    <property type="match status" value="1"/>
</dbReference>
<dbReference type="InterPro" id="IPR003593">
    <property type="entry name" value="AAA+_ATPase"/>
</dbReference>
<gene>
    <name evidence="6" type="primary">tadA</name>
    <name evidence="6" type="ORF">IPV69_12115</name>
</gene>
<dbReference type="PANTHER" id="PTHR30258">
    <property type="entry name" value="TYPE II SECRETION SYSTEM PROTEIN GSPE-RELATED"/>
    <property type="match status" value="1"/>
</dbReference>
<comment type="similarity">
    <text evidence="1">Belongs to the GSP E family.</text>
</comment>
<evidence type="ECO:0000313" key="7">
    <source>
        <dbReference type="Proteomes" id="UP000593765"/>
    </source>
</evidence>
<keyword evidence="3" id="KW-0067">ATP-binding</keyword>
<dbReference type="PROSITE" id="PS00662">
    <property type="entry name" value="T2SP_E"/>
    <property type="match status" value="1"/>
</dbReference>
<evidence type="ECO:0000313" key="6">
    <source>
        <dbReference type="EMBL" id="QOV92048.1"/>
    </source>
</evidence>
<dbReference type="Pfam" id="PF05157">
    <property type="entry name" value="MshEN"/>
    <property type="match status" value="1"/>
</dbReference>
<keyword evidence="2" id="KW-0547">Nucleotide-binding</keyword>
<evidence type="ECO:0000256" key="2">
    <source>
        <dbReference type="ARBA" id="ARBA00022741"/>
    </source>
</evidence>
<evidence type="ECO:0000256" key="1">
    <source>
        <dbReference type="ARBA" id="ARBA00006611"/>
    </source>
</evidence>